<sequence length="135" mass="15171">MRPVLGNWLNLFKSARTITAKAKASHKLSPLCQQLFRRPLDRGGIGIAPYRTIALANCSASAPTSVVQAYIERALIRLWRLAVPIGMPNLSPSWPTLPPATGKQKWFETNRIEILEARTRLGDGDERRAIRFEYS</sequence>
<accession>A0AAU9G731</accession>
<dbReference type="Proteomes" id="UP001500889">
    <property type="component" value="Chromosome E"/>
</dbReference>
<organism evidence="1 2">
    <name type="scientific">Drosophila madeirensis</name>
    <name type="common">Fruit fly</name>
    <dbReference type="NCBI Taxonomy" id="30013"/>
    <lineage>
        <taxon>Eukaryota</taxon>
        <taxon>Metazoa</taxon>
        <taxon>Ecdysozoa</taxon>
        <taxon>Arthropoda</taxon>
        <taxon>Hexapoda</taxon>
        <taxon>Insecta</taxon>
        <taxon>Pterygota</taxon>
        <taxon>Neoptera</taxon>
        <taxon>Endopterygota</taxon>
        <taxon>Diptera</taxon>
        <taxon>Brachycera</taxon>
        <taxon>Muscomorpha</taxon>
        <taxon>Ephydroidea</taxon>
        <taxon>Drosophilidae</taxon>
        <taxon>Drosophila</taxon>
        <taxon>Sophophora</taxon>
    </lineage>
</organism>
<name>A0AAU9G731_DROMD</name>
<proteinExistence type="predicted"/>
<dbReference type="AlphaFoldDB" id="A0AAU9G731"/>
<evidence type="ECO:0000313" key="2">
    <source>
        <dbReference type="Proteomes" id="UP001500889"/>
    </source>
</evidence>
<dbReference type="EMBL" id="AP029267">
    <property type="protein sequence ID" value="BFG03380.1"/>
    <property type="molecule type" value="Genomic_DNA"/>
</dbReference>
<keyword evidence="2" id="KW-1185">Reference proteome</keyword>
<gene>
    <name evidence="1" type="ORF">DMAD_02658</name>
</gene>
<protein>
    <submittedName>
        <fullName evidence="1">Uncharacterized protein</fullName>
    </submittedName>
</protein>
<evidence type="ECO:0000313" key="1">
    <source>
        <dbReference type="EMBL" id="BFG03380.1"/>
    </source>
</evidence>
<reference evidence="1 2" key="1">
    <citation type="submission" date="2024-02" db="EMBL/GenBank/DDBJ databases">
        <title>A chromosome-level genome assembly of Drosophila madeirensis, a fruit fly species endemic to Madeira island.</title>
        <authorList>
            <person name="Tomihara K."/>
            <person name="Llopart A."/>
            <person name="Yamamoto D."/>
        </authorList>
    </citation>
    <scope>NUCLEOTIDE SEQUENCE [LARGE SCALE GENOMIC DNA]</scope>
    <source>
        <strain evidence="1 2">RF1</strain>
    </source>
</reference>